<dbReference type="EMBL" id="JACJKS010000004">
    <property type="protein sequence ID" value="MBM6947849.1"/>
    <property type="molecule type" value="Genomic_DNA"/>
</dbReference>
<gene>
    <name evidence="1" type="ORF">H6A20_04100</name>
</gene>
<evidence type="ECO:0000313" key="1">
    <source>
        <dbReference type="EMBL" id="MBM6947849.1"/>
    </source>
</evidence>
<evidence type="ECO:0000313" key="2">
    <source>
        <dbReference type="Proteomes" id="UP000705508"/>
    </source>
</evidence>
<protein>
    <submittedName>
        <fullName evidence="1">Uncharacterized protein</fullName>
    </submittedName>
</protein>
<proteinExistence type="predicted"/>
<accession>A0A938X9R9</accession>
<reference evidence="1" key="2">
    <citation type="journal article" date="2021" name="Sci. Rep.">
        <title>The distribution of antibiotic resistance genes in chicken gut microbiota commensals.</title>
        <authorList>
            <person name="Juricova H."/>
            <person name="Matiasovicova J."/>
            <person name="Kubasova T."/>
            <person name="Cejkova D."/>
            <person name="Rychlik I."/>
        </authorList>
    </citation>
    <scope>NUCLEOTIDE SEQUENCE</scope>
    <source>
        <strain evidence="1">An582</strain>
    </source>
</reference>
<organism evidence="1 2">
    <name type="scientific">Mordavella massiliensis</name>
    <dbReference type="NCBI Taxonomy" id="1871024"/>
    <lineage>
        <taxon>Bacteria</taxon>
        <taxon>Bacillati</taxon>
        <taxon>Bacillota</taxon>
        <taxon>Clostridia</taxon>
        <taxon>Eubacteriales</taxon>
        <taxon>Clostridiaceae</taxon>
        <taxon>Mordavella</taxon>
    </lineage>
</organism>
<reference evidence="1" key="1">
    <citation type="submission" date="2020-08" db="EMBL/GenBank/DDBJ databases">
        <authorList>
            <person name="Cejkova D."/>
            <person name="Kubasova T."/>
            <person name="Jahodarova E."/>
            <person name="Rychlik I."/>
        </authorList>
    </citation>
    <scope>NUCLEOTIDE SEQUENCE</scope>
    <source>
        <strain evidence="1">An582</strain>
    </source>
</reference>
<dbReference type="RefSeq" id="WP_204905898.1">
    <property type="nucleotide sequence ID" value="NZ_JACJKS010000004.1"/>
</dbReference>
<comment type="caution">
    <text evidence="1">The sequence shown here is derived from an EMBL/GenBank/DDBJ whole genome shotgun (WGS) entry which is preliminary data.</text>
</comment>
<dbReference type="AlphaFoldDB" id="A0A938X9R9"/>
<name>A0A938X9R9_9CLOT</name>
<sequence length="109" mass="11795">MNRTGPRGKTGTLLLVGILFLLLLFLGTQSPFGAEEQTFEARITKIYDSGGAVVTDTDRGGRYAIGSRALPNADAADIGRLVEVTYSGGIMETDPAQFENLIRVRFIDE</sequence>
<dbReference type="Proteomes" id="UP000705508">
    <property type="component" value="Unassembled WGS sequence"/>
</dbReference>